<dbReference type="CDD" id="cd00090">
    <property type="entry name" value="HTH_ARSR"/>
    <property type="match status" value="1"/>
</dbReference>
<proteinExistence type="predicted"/>
<feature type="domain" description="HTH arsR-type" evidence="5">
    <location>
        <begin position="32"/>
        <end position="132"/>
    </location>
</feature>
<dbReference type="PANTHER" id="PTHR33154:SF33">
    <property type="entry name" value="TRANSCRIPTIONAL REPRESSOR SDPR"/>
    <property type="match status" value="1"/>
</dbReference>
<dbReference type="EMBL" id="JAAMOZ010000001">
    <property type="protein sequence ID" value="NIH55644.1"/>
    <property type="molecule type" value="Genomic_DNA"/>
</dbReference>
<dbReference type="InterPro" id="IPR001845">
    <property type="entry name" value="HTH_ArsR_DNA-bd_dom"/>
</dbReference>
<keyword evidence="3" id="KW-0804">Transcription</keyword>
<evidence type="ECO:0000313" key="7">
    <source>
        <dbReference type="Proteomes" id="UP000749311"/>
    </source>
</evidence>
<sequence length="148" mass="16224">MTSSDLRPAGQLPVRAGTSKPMAPRATSTPTRARGLVDRACELQAALGYPVRMKMIKVLGSHGQAPLSVTEVAQTLRISQPTTTKHLGILYRAGWVNREQVGPRVHYTLNLDTVDEYRRLLDLAFAHALTPCVNSFDCSTCPFEETCV</sequence>
<dbReference type="SMART" id="SM00418">
    <property type="entry name" value="HTH_ARSR"/>
    <property type="match status" value="1"/>
</dbReference>
<dbReference type="RefSeq" id="WP_167164160.1">
    <property type="nucleotide sequence ID" value="NZ_BAAAOO010000012.1"/>
</dbReference>
<dbReference type="PROSITE" id="PS50987">
    <property type="entry name" value="HTH_ARSR_2"/>
    <property type="match status" value="1"/>
</dbReference>
<dbReference type="Proteomes" id="UP000749311">
    <property type="component" value="Unassembled WGS sequence"/>
</dbReference>
<dbReference type="PANTHER" id="PTHR33154">
    <property type="entry name" value="TRANSCRIPTIONAL REGULATOR, ARSR FAMILY"/>
    <property type="match status" value="1"/>
</dbReference>
<accession>A0ABX0SBD8</accession>
<keyword evidence="1" id="KW-0805">Transcription regulation</keyword>
<protein>
    <submittedName>
        <fullName evidence="6">ArsR family transcriptional regulator</fullName>
    </submittedName>
</protein>
<dbReference type="Gene3D" id="1.10.10.10">
    <property type="entry name" value="Winged helix-like DNA-binding domain superfamily/Winged helix DNA-binding domain"/>
    <property type="match status" value="1"/>
</dbReference>
<dbReference type="InterPro" id="IPR011991">
    <property type="entry name" value="ArsR-like_HTH"/>
</dbReference>
<keyword evidence="7" id="KW-1185">Reference proteome</keyword>
<keyword evidence="2" id="KW-0238">DNA-binding</keyword>
<comment type="caution">
    <text evidence="6">The sequence shown here is derived from an EMBL/GenBank/DDBJ whole genome shotgun (WGS) entry which is preliminary data.</text>
</comment>
<evidence type="ECO:0000313" key="6">
    <source>
        <dbReference type="EMBL" id="NIH55644.1"/>
    </source>
</evidence>
<evidence type="ECO:0000259" key="5">
    <source>
        <dbReference type="PROSITE" id="PS50987"/>
    </source>
</evidence>
<feature type="region of interest" description="Disordered" evidence="4">
    <location>
        <begin position="1"/>
        <end position="34"/>
    </location>
</feature>
<evidence type="ECO:0000256" key="3">
    <source>
        <dbReference type="ARBA" id="ARBA00023163"/>
    </source>
</evidence>
<dbReference type="PRINTS" id="PR00778">
    <property type="entry name" value="HTHARSR"/>
</dbReference>
<reference evidence="6 7" key="1">
    <citation type="submission" date="2020-02" db="EMBL/GenBank/DDBJ databases">
        <title>Sequencing the genomes of 1000 actinobacteria strains.</title>
        <authorList>
            <person name="Klenk H.-P."/>
        </authorList>
    </citation>
    <scope>NUCLEOTIDE SEQUENCE [LARGE SCALE GENOMIC DNA]</scope>
    <source>
        <strain evidence="6 7">DSM 19609</strain>
    </source>
</reference>
<evidence type="ECO:0000256" key="1">
    <source>
        <dbReference type="ARBA" id="ARBA00023015"/>
    </source>
</evidence>
<evidence type="ECO:0000256" key="4">
    <source>
        <dbReference type="SAM" id="MobiDB-lite"/>
    </source>
</evidence>
<evidence type="ECO:0000256" key="2">
    <source>
        <dbReference type="ARBA" id="ARBA00023125"/>
    </source>
</evidence>
<gene>
    <name evidence="6" type="ORF">FB473_000289</name>
</gene>
<name>A0ABX0SBD8_9ACTN</name>
<organism evidence="6 7">
    <name type="scientific">Brooklawnia cerclae</name>
    <dbReference type="NCBI Taxonomy" id="349934"/>
    <lineage>
        <taxon>Bacteria</taxon>
        <taxon>Bacillati</taxon>
        <taxon>Actinomycetota</taxon>
        <taxon>Actinomycetes</taxon>
        <taxon>Propionibacteriales</taxon>
        <taxon>Propionibacteriaceae</taxon>
        <taxon>Brooklawnia</taxon>
    </lineage>
</organism>
<dbReference type="InterPro" id="IPR051081">
    <property type="entry name" value="HTH_MetalResp_TranReg"/>
</dbReference>
<dbReference type="Pfam" id="PF12840">
    <property type="entry name" value="HTH_20"/>
    <property type="match status" value="1"/>
</dbReference>
<dbReference type="InterPro" id="IPR036390">
    <property type="entry name" value="WH_DNA-bd_sf"/>
</dbReference>
<dbReference type="SUPFAM" id="SSF46785">
    <property type="entry name" value="Winged helix' DNA-binding domain"/>
    <property type="match status" value="1"/>
</dbReference>
<dbReference type="InterPro" id="IPR036388">
    <property type="entry name" value="WH-like_DNA-bd_sf"/>
</dbReference>